<organism evidence="1 2">
    <name type="scientific">Paraphaeosphaeria sporulosa</name>
    <dbReference type="NCBI Taxonomy" id="1460663"/>
    <lineage>
        <taxon>Eukaryota</taxon>
        <taxon>Fungi</taxon>
        <taxon>Dikarya</taxon>
        <taxon>Ascomycota</taxon>
        <taxon>Pezizomycotina</taxon>
        <taxon>Dothideomycetes</taxon>
        <taxon>Pleosporomycetidae</taxon>
        <taxon>Pleosporales</taxon>
        <taxon>Massarineae</taxon>
        <taxon>Didymosphaeriaceae</taxon>
        <taxon>Paraphaeosphaeria</taxon>
    </lineage>
</organism>
<keyword evidence="2" id="KW-1185">Reference proteome</keyword>
<protein>
    <submittedName>
        <fullName evidence="1">Uncharacterized protein</fullName>
    </submittedName>
</protein>
<sequence length="269" mass="29521">MTRRGRDEAARKRSAWRHFLAKQHARFTLHFLGLPPHGFAVDGNALPPSARFWGSIGHARWVIWALGGEDEYCSTFLSTGCTTEVFRRSTRANNALAGRSRPLTFLFEPRSCVSRALSMTLDAGWPAQRVKRDAGSDAGSSPLFAGIRRQAHDPGLTTTARSHASASALKVLLKPFDIVRVWRRHTARLHMTVHTVHSGPRRGWPRPPPRTTAHARAACIPRATLDVGPSISAGPLHVYQTYHSAANPGSTLPSAWAAVRALEESKAHV</sequence>
<name>A0A177CJJ1_9PLEO</name>
<accession>A0A177CJJ1</accession>
<dbReference type="RefSeq" id="XP_018038028.1">
    <property type="nucleotide sequence ID" value="XM_018180154.1"/>
</dbReference>
<proteinExistence type="predicted"/>
<dbReference type="GeneID" id="28763640"/>
<evidence type="ECO:0000313" key="2">
    <source>
        <dbReference type="Proteomes" id="UP000077069"/>
    </source>
</evidence>
<reference evidence="1 2" key="1">
    <citation type="submission" date="2016-05" db="EMBL/GenBank/DDBJ databases">
        <title>Comparative analysis of secretome profiles of manganese(II)-oxidizing ascomycete fungi.</title>
        <authorList>
            <consortium name="DOE Joint Genome Institute"/>
            <person name="Zeiner C.A."/>
            <person name="Purvine S.O."/>
            <person name="Zink E.M."/>
            <person name="Wu S."/>
            <person name="Pasa-Tolic L."/>
            <person name="Chaput D.L."/>
            <person name="Haridas S."/>
            <person name="Grigoriev I.V."/>
            <person name="Santelli C.M."/>
            <person name="Hansel C.M."/>
        </authorList>
    </citation>
    <scope>NUCLEOTIDE SEQUENCE [LARGE SCALE GENOMIC DNA]</scope>
    <source>
        <strain evidence="1 2">AP3s5-JAC2a</strain>
    </source>
</reference>
<evidence type="ECO:0000313" key="1">
    <source>
        <dbReference type="EMBL" id="OAG07663.1"/>
    </source>
</evidence>
<dbReference type="AlphaFoldDB" id="A0A177CJJ1"/>
<gene>
    <name evidence="1" type="ORF">CC84DRAFT_1175423</name>
</gene>
<dbReference type="EMBL" id="KV441551">
    <property type="protein sequence ID" value="OAG07663.1"/>
    <property type="molecule type" value="Genomic_DNA"/>
</dbReference>
<dbReference type="InParanoid" id="A0A177CJJ1"/>
<dbReference type="Proteomes" id="UP000077069">
    <property type="component" value="Unassembled WGS sequence"/>
</dbReference>